<organism evidence="2 3">
    <name type="scientific">Streptomyces chisholmiae</name>
    <dbReference type="NCBI Taxonomy" id="3075540"/>
    <lineage>
        <taxon>Bacteria</taxon>
        <taxon>Bacillati</taxon>
        <taxon>Actinomycetota</taxon>
        <taxon>Actinomycetes</taxon>
        <taxon>Kitasatosporales</taxon>
        <taxon>Streptomycetaceae</taxon>
        <taxon>Streptomyces</taxon>
    </lineage>
</organism>
<comment type="caution">
    <text evidence="2">The sequence shown here is derived from an EMBL/GenBank/DDBJ whole genome shotgun (WGS) entry which is preliminary data.</text>
</comment>
<feature type="region of interest" description="Disordered" evidence="1">
    <location>
        <begin position="33"/>
        <end position="69"/>
    </location>
</feature>
<name>A0ABU2JK39_9ACTN</name>
<sequence length="381" mass="41162">MDALLLLIALTAVFGVLVLPALRRRRERQEFERAAAQADAATGPGHSGVSLGKAGDRAGGPTDTGLVPVDQLDVRLPGPDDELVHALEEVREAGNWRPAGQLLALTDDSEQRWQRVQSLAGAAAMELAEWRASGAAPGEGQRDAGWLRRWRGEEPRDPGGAQVYAQFLVWQAMADPSAAEYQIILEEARTVCAEAAELAPDDPVPHIVELAIARGLDYSRADFDAVWQRVTERDKQHMGGHLAALPYLSEKWHGSRQEAEGFARAAAGAAGAGSLLPALPLFAVYDHLPDLQHSPGMYQGAVVSDAIEAAQYALNNARPDHPVEPHVRHLLLCFLVRAERYPEAAEQVRAIDGYVGAIPWVDGENPATEYAAYRALAIAGR</sequence>
<accession>A0ABU2JK39</accession>
<evidence type="ECO:0008006" key="4">
    <source>
        <dbReference type="Google" id="ProtNLM"/>
    </source>
</evidence>
<proteinExistence type="predicted"/>
<protein>
    <recommendedName>
        <fullName evidence="4">DUF4034 domain-containing protein</fullName>
    </recommendedName>
</protein>
<evidence type="ECO:0000313" key="2">
    <source>
        <dbReference type="EMBL" id="MDT0265351.1"/>
    </source>
</evidence>
<reference evidence="3" key="1">
    <citation type="submission" date="2023-07" db="EMBL/GenBank/DDBJ databases">
        <title>30 novel species of actinomycetes from the DSMZ collection.</title>
        <authorList>
            <person name="Nouioui I."/>
        </authorList>
    </citation>
    <scope>NUCLEOTIDE SEQUENCE [LARGE SCALE GENOMIC DNA]</scope>
    <source>
        <strain evidence="3">DSM 44915</strain>
    </source>
</reference>
<dbReference type="EMBL" id="JAVREO010000002">
    <property type="protein sequence ID" value="MDT0265351.1"/>
    <property type="molecule type" value="Genomic_DNA"/>
</dbReference>
<gene>
    <name evidence="2" type="ORF">RM844_03490</name>
</gene>
<keyword evidence="3" id="KW-1185">Reference proteome</keyword>
<dbReference type="Proteomes" id="UP001183410">
    <property type="component" value="Unassembled WGS sequence"/>
</dbReference>
<dbReference type="RefSeq" id="WP_311664595.1">
    <property type="nucleotide sequence ID" value="NZ_JAVREO010000002.1"/>
</dbReference>
<evidence type="ECO:0000256" key="1">
    <source>
        <dbReference type="SAM" id="MobiDB-lite"/>
    </source>
</evidence>
<evidence type="ECO:0000313" key="3">
    <source>
        <dbReference type="Proteomes" id="UP001183410"/>
    </source>
</evidence>